<dbReference type="STRING" id="879212.DespoDRAFT_01058"/>
<keyword evidence="4 6" id="KW-1133">Transmembrane helix</keyword>
<feature type="transmembrane region" description="Helical" evidence="6">
    <location>
        <begin position="745"/>
        <end position="764"/>
    </location>
</feature>
<dbReference type="PROSITE" id="PS50850">
    <property type="entry name" value="MFS"/>
    <property type="match status" value="1"/>
</dbReference>
<feature type="transmembrane region" description="Helical" evidence="6">
    <location>
        <begin position="508"/>
        <end position="526"/>
    </location>
</feature>
<evidence type="ECO:0000256" key="4">
    <source>
        <dbReference type="ARBA" id="ARBA00022989"/>
    </source>
</evidence>
<name>I5B0L6_9BACT</name>
<dbReference type="PANTHER" id="PTHR43124">
    <property type="entry name" value="PURINE EFFLUX PUMP PBUE"/>
    <property type="match status" value="1"/>
</dbReference>
<feature type="transmembrane region" description="Helical" evidence="6">
    <location>
        <begin position="594"/>
        <end position="614"/>
    </location>
</feature>
<feature type="transmembrane region" description="Helical" evidence="6">
    <location>
        <begin position="435"/>
        <end position="456"/>
    </location>
</feature>
<feature type="transmembrane region" description="Helical" evidence="6">
    <location>
        <begin position="532"/>
        <end position="558"/>
    </location>
</feature>
<evidence type="ECO:0000256" key="2">
    <source>
        <dbReference type="ARBA" id="ARBA00022475"/>
    </source>
</evidence>
<evidence type="ECO:0000256" key="3">
    <source>
        <dbReference type="ARBA" id="ARBA00022692"/>
    </source>
</evidence>
<dbReference type="InterPro" id="IPR020846">
    <property type="entry name" value="MFS_dom"/>
</dbReference>
<protein>
    <submittedName>
        <fullName evidence="8">Arabinose efflux permease family protein</fullName>
    </submittedName>
</protein>
<gene>
    <name evidence="8" type="ORF">DespoDRAFT_01058</name>
</gene>
<evidence type="ECO:0000313" key="8">
    <source>
        <dbReference type="EMBL" id="EIM63029.1"/>
    </source>
</evidence>
<feature type="transmembrane region" description="Helical" evidence="6">
    <location>
        <begin position="721"/>
        <end position="739"/>
    </location>
</feature>
<evidence type="ECO:0000259" key="7">
    <source>
        <dbReference type="PROSITE" id="PS50850"/>
    </source>
</evidence>
<reference evidence="8 9" key="1">
    <citation type="submission" date="2011-09" db="EMBL/GenBank/DDBJ databases">
        <authorList>
            <consortium name="US DOE Joint Genome Institute (JGI-PGF)"/>
            <person name="Lucas S."/>
            <person name="Han J."/>
            <person name="Lapidus A."/>
            <person name="Cheng J.-F."/>
            <person name="Goodwin L."/>
            <person name="Pitluck S."/>
            <person name="Peters L."/>
            <person name="Land M.L."/>
            <person name="Hauser L."/>
            <person name="Orellana R."/>
            <person name="Lovley D."/>
            <person name="Woyke T.J."/>
        </authorList>
    </citation>
    <scope>NUCLEOTIDE SEQUENCE [LARGE SCALE GENOMIC DNA]</scope>
    <source>
        <strain evidence="8 9">2ac9</strain>
    </source>
</reference>
<dbReference type="Pfam" id="PF07690">
    <property type="entry name" value="MFS_1"/>
    <property type="match status" value="1"/>
</dbReference>
<feature type="transmembrane region" description="Helical" evidence="6">
    <location>
        <begin position="785"/>
        <end position="807"/>
    </location>
</feature>
<evidence type="ECO:0000256" key="1">
    <source>
        <dbReference type="ARBA" id="ARBA00004651"/>
    </source>
</evidence>
<dbReference type="eggNOG" id="COG2814">
    <property type="taxonomic scope" value="Bacteria"/>
</dbReference>
<dbReference type="InterPro" id="IPR036259">
    <property type="entry name" value="MFS_trans_sf"/>
</dbReference>
<keyword evidence="2" id="KW-1003">Cell membrane</keyword>
<evidence type="ECO:0000313" key="9">
    <source>
        <dbReference type="Proteomes" id="UP000005778"/>
    </source>
</evidence>
<organism evidence="8 9">
    <name type="scientific">Desulfobacter postgatei 2ac9</name>
    <dbReference type="NCBI Taxonomy" id="879212"/>
    <lineage>
        <taxon>Bacteria</taxon>
        <taxon>Pseudomonadati</taxon>
        <taxon>Thermodesulfobacteriota</taxon>
        <taxon>Desulfobacteria</taxon>
        <taxon>Desulfobacterales</taxon>
        <taxon>Desulfobacteraceae</taxon>
        <taxon>Desulfobacter</taxon>
    </lineage>
</organism>
<reference evidence="8 9" key="2">
    <citation type="submission" date="2012-02" db="EMBL/GenBank/DDBJ databases">
        <title>Improved High-Quality Draft sequence of Desulfobacter postgatei 2ac9.</title>
        <authorList>
            <consortium name="US DOE Joint Genome Institute"/>
            <person name="Lucas S."/>
            <person name="Han J."/>
            <person name="Lapidus A."/>
            <person name="Cheng J.-F."/>
            <person name="Goodwin L."/>
            <person name="Pitluck S."/>
            <person name="Peters L."/>
            <person name="Ovchinnikova G."/>
            <person name="Held B."/>
            <person name="Detter J.C."/>
            <person name="Han C."/>
            <person name="Tapia R."/>
            <person name="Land M."/>
            <person name="Hauser L."/>
            <person name="Kyrpides N."/>
            <person name="Ivanova N."/>
            <person name="Pagani I."/>
            <person name="Orellana R."/>
            <person name="Lovley D."/>
            <person name="Woyke T."/>
        </authorList>
    </citation>
    <scope>NUCLEOTIDE SEQUENCE [LARGE SCALE GENOMIC DNA]</scope>
    <source>
        <strain evidence="8 9">2ac9</strain>
    </source>
</reference>
<proteinExistence type="predicted"/>
<dbReference type="GO" id="GO:0022857">
    <property type="term" value="F:transmembrane transporter activity"/>
    <property type="evidence" value="ECO:0007669"/>
    <property type="project" value="InterPro"/>
</dbReference>
<feature type="transmembrane region" description="Helical" evidence="6">
    <location>
        <begin position="476"/>
        <end position="496"/>
    </location>
</feature>
<feature type="transmembrane region" description="Helical" evidence="6">
    <location>
        <begin position="570"/>
        <end position="588"/>
    </location>
</feature>
<keyword evidence="3 6" id="KW-0812">Transmembrane</keyword>
<dbReference type="SUPFAM" id="SSF103473">
    <property type="entry name" value="MFS general substrate transporter"/>
    <property type="match status" value="1"/>
</dbReference>
<dbReference type="InterPro" id="IPR050189">
    <property type="entry name" value="MFS_Efflux_Transporters"/>
</dbReference>
<dbReference type="OrthoDB" id="1679175at2"/>
<accession>I5B0L6</accession>
<dbReference type="HOGENOM" id="CLU_017087_0_0_7"/>
<feature type="domain" description="Major facilitator superfamily (MFS) profile" evidence="7">
    <location>
        <begin position="435"/>
        <end position="833"/>
    </location>
</feature>
<dbReference type="GO" id="GO:0005886">
    <property type="term" value="C:plasma membrane"/>
    <property type="evidence" value="ECO:0007669"/>
    <property type="project" value="UniProtKB-SubCell"/>
</dbReference>
<dbReference type="Gene3D" id="1.20.1250.20">
    <property type="entry name" value="MFS general substrate transporter like domains"/>
    <property type="match status" value="1"/>
</dbReference>
<keyword evidence="5 6" id="KW-0472">Membrane</keyword>
<feature type="transmembrane region" description="Helical" evidence="6">
    <location>
        <begin position="653"/>
        <end position="675"/>
    </location>
</feature>
<dbReference type="AlphaFoldDB" id="I5B0L6"/>
<evidence type="ECO:0000256" key="6">
    <source>
        <dbReference type="SAM" id="Phobius"/>
    </source>
</evidence>
<feature type="transmembrane region" description="Helical" evidence="6">
    <location>
        <begin position="195"/>
        <end position="214"/>
    </location>
</feature>
<keyword evidence="9" id="KW-1185">Reference proteome</keyword>
<feature type="transmembrane region" description="Helical" evidence="6">
    <location>
        <begin position="813"/>
        <end position="832"/>
    </location>
</feature>
<sequence>MSHLTKNRSRMRLFAGAFIMLVLALGFNILLTSATLEKLYVETFISKNNVVAKDLQRNLETALRFGKRFDKFIGMDKLILEARQHLTPKQKEAGDPGTDKDDIVVYITDPDGDVVYSSRTQVVGRALPESVRLPMVKDAQTPVECHCVKHEGVYYLSLPVKEGGARKWVATVTVAFGQEQVKALLGAIVMKNKNLIAVILFTAMGLLVIFLRSLTLGPNISEKSLGRIKFKISAAFFIIICLAQISLNLFNLFEFRVHFLDVSTQKSVVMSKLLKQDIEYLLAKGLNIRRLIKMDQRLADLIAVSPELEGITISDHKGRPLYIATKHGMRNLTTPEKNEDQDGEMLSLHDYPGYTVTQNLFNTRKTQTGTLVGKLTIHISKDFLFNKLKEIALDSITVLVISIFFFVELLILELQLIERQIAGETRAHNKQVHYTAIRPVAFIFFFGVDSCISFLPLHMATLYNPNHPLLGLSKEIIMGLPISMQMLFTSISLLISGGWCDKRGWAEPFLVGLFLSGTGFIFAWLAPSSLYFLIALGLVGMGYGLSLMAAQGFIIALTTRKNSAQGMAQLWAGVYAGSICGGATGAMLADRIGYAPVFLVGGTIVLLLIIYTFFMMNGAMAPPKPTAQATPTEQILPSSAKPSLFSFLFNRKIFTLIVFYGLPWYIVLIGFMNYYSPIYLKSIGASQSDIGRIFMIYGICLMYVAPYISKIAGRAHDKKRYLVMGSFIGSLSIANFYFFKDFSGVVSVTVSIFLLGLSACLIPVRSAYVLDLHITSQLGGGKAIGLLNAVLRLGQVTGPILFGWLFITMGSDSGIALTAAAYLLFTLIFILVG</sequence>
<dbReference type="Proteomes" id="UP000005778">
    <property type="component" value="Chromosome"/>
</dbReference>
<feature type="transmembrane region" description="Helical" evidence="6">
    <location>
        <begin position="690"/>
        <end position="709"/>
    </location>
</feature>
<comment type="subcellular location">
    <subcellularLocation>
        <location evidence="1">Cell membrane</location>
        <topology evidence="1">Multi-pass membrane protein</topology>
    </subcellularLocation>
</comment>
<evidence type="ECO:0000256" key="5">
    <source>
        <dbReference type="ARBA" id="ARBA00023136"/>
    </source>
</evidence>
<feature type="transmembrane region" description="Helical" evidence="6">
    <location>
        <begin position="234"/>
        <end position="253"/>
    </location>
</feature>
<dbReference type="PANTHER" id="PTHR43124:SF3">
    <property type="entry name" value="CHLORAMPHENICOL EFFLUX PUMP RV0191"/>
    <property type="match status" value="1"/>
</dbReference>
<dbReference type="EMBL" id="CM001488">
    <property type="protein sequence ID" value="EIM63029.1"/>
    <property type="molecule type" value="Genomic_DNA"/>
</dbReference>
<feature type="transmembrane region" description="Helical" evidence="6">
    <location>
        <begin position="391"/>
        <end position="414"/>
    </location>
</feature>
<dbReference type="InterPro" id="IPR011701">
    <property type="entry name" value="MFS"/>
</dbReference>
<dbReference type="RefSeq" id="WP_004071926.1">
    <property type="nucleotide sequence ID" value="NZ_CM001488.1"/>
</dbReference>